<dbReference type="PANTHER" id="PTHR31834">
    <property type="entry name" value="INITIATION-SPECIFIC ALPHA-1,6-MANNOSYLTRANSFERASE"/>
    <property type="match status" value="1"/>
</dbReference>
<dbReference type="InterPro" id="IPR007577">
    <property type="entry name" value="GlycoTrfase_DXD_sugar-bd_CS"/>
</dbReference>
<feature type="transmembrane region" description="Helical" evidence="3">
    <location>
        <begin position="88"/>
        <end position="108"/>
    </location>
</feature>
<evidence type="ECO:0000313" key="5">
    <source>
        <dbReference type="Proteomes" id="UP001642482"/>
    </source>
</evidence>
<organism evidence="4 5">
    <name type="scientific">Sporothrix eucalyptigena</name>
    <dbReference type="NCBI Taxonomy" id="1812306"/>
    <lineage>
        <taxon>Eukaryota</taxon>
        <taxon>Fungi</taxon>
        <taxon>Dikarya</taxon>
        <taxon>Ascomycota</taxon>
        <taxon>Pezizomycotina</taxon>
        <taxon>Sordariomycetes</taxon>
        <taxon>Sordariomycetidae</taxon>
        <taxon>Ophiostomatales</taxon>
        <taxon>Ophiostomataceae</taxon>
        <taxon>Sporothrix</taxon>
    </lineage>
</organism>
<dbReference type="InterPro" id="IPR029044">
    <property type="entry name" value="Nucleotide-diphossugar_trans"/>
</dbReference>
<dbReference type="InterPro" id="IPR039367">
    <property type="entry name" value="Och1-like"/>
</dbReference>
<dbReference type="SUPFAM" id="SSF53448">
    <property type="entry name" value="Nucleotide-diphospho-sugar transferases"/>
    <property type="match status" value="1"/>
</dbReference>
<comment type="caution">
    <text evidence="4">The sequence shown here is derived from an EMBL/GenBank/DDBJ whole genome shotgun (WGS) entry which is preliminary data.</text>
</comment>
<dbReference type="EMBL" id="CAWUHD010000076">
    <property type="protein sequence ID" value="CAK7227970.1"/>
    <property type="molecule type" value="Genomic_DNA"/>
</dbReference>
<feature type="compositionally biased region" description="Polar residues" evidence="2">
    <location>
        <begin position="448"/>
        <end position="465"/>
    </location>
</feature>
<evidence type="ECO:0000256" key="1">
    <source>
        <dbReference type="ARBA" id="ARBA00009003"/>
    </source>
</evidence>
<gene>
    <name evidence="4" type="ORF">SEUCBS140593_006755</name>
</gene>
<evidence type="ECO:0008006" key="6">
    <source>
        <dbReference type="Google" id="ProtNLM"/>
    </source>
</evidence>
<evidence type="ECO:0000256" key="2">
    <source>
        <dbReference type="SAM" id="MobiDB-lite"/>
    </source>
</evidence>
<keyword evidence="3" id="KW-0472">Membrane</keyword>
<dbReference type="Proteomes" id="UP001642482">
    <property type="component" value="Unassembled WGS sequence"/>
</dbReference>
<protein>
    <recommendedName>
        <fullName evidence="6">Initiation-specific alpha-1,6-mannosyltransferase</fullName>
    </recommendedName>
</protein>
<comment type="similarity">
    <text evidence="1">Belongs to the glycosyltransferase 32 family.</text>
</comment>
<dbReference type="Gene3D" id="3.90.550.20">
    <property type="match status" value="1"/>
</dbReference>
<feature type="region of interest" description="Disordered" evidence="2">
    <location>
        <begin position="231"/>
        <end position="252"/>
    </location>
</feature>
<name>A0ABP0C8J5_9PEZI</name>
<dbReference type="Pfam" id="PF04488">
    <property type="entry name" value="Gly_transf_sug"/>
    <property type="match status" value="1"/>
</dbReference>
<reference evidence="4 5" key="1">
    <citation type="submission" date="2024-01" db="EMBL/GenBank/DDBJ databases">
        <authorList>
            <person name="Allen C."/>
            <person name="Tagirdzhanova G."/>
        </authorList>
    </citation>
    <scope>NUCLEOTIDE SEQUENCE [LARGE SCALE GENOMIC DNA]</scope>
</reference>
<evidence type="ECO:0000313" key="4">
    <source>
        <dbReference type="EMBL" id="CAK7227970.1"/>
    </source>
</evidence>
<keyword evidence="5" id="KW-1185">Reference proteome</keyword>
<feature type="region of interest" description="Disordered" evidence="2">
    <location>
        <begin position="445"/>
        <end position="472"/>
    </location>
</feature>
<dbReference type="PANTHER" id="PTHR31834:SF8">
    <property type="entry name" value="TRANSFERASE, PUTATIVE (AFU_ORTHOLOGUE AFUA_6G14040)-RELATED"/>
    <property type="match status" value="1"/>
</dbReference>
<evidence type="ECO:0000256" key="3">
    <source>
        <dbReference type="SAM" id="Phobius"/>
    </source>
</evidence>
<accession>A0ABP0C8J5</accession>
<keyword evidence="3" id="KW-0812">Transmembrane</keyword>
<proteinExistence type="inferred from homology"/>
<keyword evidence="3" id="KW-1133">Transmembrane helix</keyword>
<sequence length="472" mass="52587">MEKYRIERQHMLHEKQRIERGRHPLSLPRALPSQDSMLSRWHAAVAARSARIASGPWSPSSSGSDSTANSPTRAAAFLMRPRFAGARLRRLLIVLLSILLISICMVRLSEQHGLAVPDGIRHLPWGVSVDKAPISEKKRPVDEPKESEEVATDATTRLPHIPAKIWQVYLDFKPSAVSMTYMASWLLHSPSYSYTLLDKGGALGMVTRLVDMATAQGGKWRVPMYPDTFRQSTAPKKANGGEEDDADEKPEPVPVSMEMADLTFAEDAVQQYSAMPRRVLRADFLRYLILALEGGVYSDIDTQLVKDIRDWVPAQFRADTRLIVGLEADSSPPVHGTTYEVQFCQWTLASSPDHPTMWTMLDRILKKVRKIKGGITGPKLTDKDVLEITGPAAWTEVVFEHLNQVAGTGVGEAHITWETLTGMKEPRLYGDTLVLPIDGFATGVPHSHASQSKSEQTLVKHQFQGQWRDDKG</sequence>